<keyword evidence="1" id="KW-0472">Membrane</keyword>
<dbReference type="AlphaFoldDB" id="A0A165I5N3"/>
<sequence>MSTYVRTANVAVCLIYILHILIVFSLCNICAYGPGSSSEFVIVGVSKENKSSLALGKGNLVFYFIYFYFTAHIYCMSNVSHVRLCSDNTVIYGEFCSRIFNHVAGS</sequence>
<dbReference type="RefSeq" id="XP_018189976.1">
    <property type="nucleotide sequence ID" value="XM_018337016.1"/>
</dbReference>
<dbReference type="InParanoid" id="A0A165I5N3"/>
<organism evidence="2 3">
    <name type="scientific">Xylona heveae (strain CBS 132557 / TC161)</name>
    <dbReference type="NCBI Taxonomy" id="1328760"/>
    <lineage>
        <taxon>Eukaryota</taxon>
        <taxon>Fungi</taxon>
        <taxon>Dikarya</taxon>
        <taxon>Ascomycota</taxon>
        <taxon>Pezizomycotina</taxon>
        <taxon>Xylonomycetes</taxon>
        <taxon>Xylonales</taxon>
        <taxon>Xylonaceae</taxon>
        <taxon>Xylona</taxon>
    </lineage>
</organism>
<gene>
    <name evidence="2" type="ORF">L228DRAFT_96167</name>
</gene>
<reference evidence="2 3" key="1">
    <citation type="journal article" date="2016" name="Fungal Biol.">
        <title>The genome of Xylona heveae provides a window into fungal endophytism.</title>
        <authorList>
            <person name="Gazis R."/>
            <person name="Kuo A."/>
            <person name="Riley R."/>
            <person name="LaButti K."/>
            <person name="Lipzen A."/>
            <person name="Lin J."/>
            <person name="Amirebrahimi M."/>
            <person name="Hesse C.N."/>
            <person name="Spatafora J.W."/>
            <person name="Henrissat B."/>
            <person name="Hainaut M."/>
            <person name="Grigoriev I.V."/>
            <person name="Hibbett D.S."/>
        </authorList>
    </citation>
    <scope>NUCLEOTIDE SEQUENCE [LARGE SCALE GENOMIC DNA]</scope>
    <source>
        <strain evidence="2 3">TC161</strain>
    </source>
</reference>
<dbReference type="GeneID" id="28902153"/>
<dbReference type="EMBL" id="KV407456">
    <property type="protein sequence ID" value="KZF24421.1"/>
    <property type="molecule type" value="Genomic_DNA"/>
</dbReference>
<feature type="transmembrane region" description="Helical" evidence="1">
    <location>
        <begin position="12"/>
        <end position="34"/>
    </location>
</feature>
<evidence type="ECO:0000313" key="2">
    <source>
        <dbReference type="EMBL" id="KZF24421.1"/>
    </source>
</evidence>
<feature type="transmembrane region" description="Helical" evidence="1">
    <location>
        <begin position="54"/>
        <end position="74"/>
    </location>
</feature>
<evidence type="ECO:0000256" key="1">
    <source>
        <dbReference type="SAM" id="Phobius"/>
    </source>
</evidence>
<keyword evidence="1" id="KW-0812">Transmembrane</keyword>
<name>A0A165I5N3_XYLHT</name>
<protein>
    <submittedName>
        <fullName evidence="2">Uncharacterized protein</fullName>
    </submittedName>
</protein>
<keyword evidence="3" id="KW-1185">Reference proteome</keyword>
<keyword evidence="1" id="KW-1133">Transmembrane helix</keyword>
<dbReference type="Proteomes" id="UP000076632">
    <property type="component" value="Unassembled WGS sequence"/>
</dbReference>
<proteinExistence type="predicted"/>
<accession>A0A165I5N3</accession>
<evidence type="ECO:0000313" key="3">
    <source>
        <dbReference type="Proteomes" id="UP000076632"/>
    </source>
</evidence>